<name>A0A4R8H5M0_9FIRM</name>
<dbReference type="EC" id="3.2.1.1" evidence="6"/>
<dbReference type="Proteomes" id="UP000295832">
    <property type="component" value="Unassembled WGS sequence"/>
</dbReference>
<dbReference type="Pfam" id="PF09154">
    <property type="entry name" value="Alpha-amy_C_pro"/>
    <property type="match status" value="1"/>
</dbReference>
<dbReference type="GO" id="GO:0005975">
    <property type="term" value="P:carbohydrate metabolic process"/>
    <property type="evidence" value="ECO:0007669"/>
    <property type="project" value="InterPro"/>
</dbReference>
<evidence type="ECO:0000256" key="5">
    <source>
        <dbReference type="RuleBase" id="RU003615"/>
    </source>
</evidence>
<dbReference type="EMBL" id="SOEG01000006">
    <property type="protein sequence ID" value="TDX52519.1"/>
    <property type="molecule type" value="Genomic_DNA"/>
</dbReference>
<dbReference type="GO" id="GO:0004556">
    <property type="term" value="F:alpha-amylase activity"/>
    <property type="evidence" value="ECO:0007669"/>
    <property type="project" value="UniProtKB-UniRule"/>
</dbReference>
<dbReference type="SUPFAM" id="SSF51011">
    <property type="entry name" value="Glycosyl hydrolase domain"/>
    <property type="match status" value="1"/>
</dbReference>
<protein>
    <recommendedName>
        <fullName evidence="6">Alpha-amylase</fullName>
        <ecNumber evidence="6">3.2.1.1</ecNumber>
    </recommendedName>
</protein>
<dbReference type="SUPFAM" id="SSF51445">
    <property type="entry name" value="(Trans)glycosidases"/>
    <property type="match status" value="1"/>
</dbReference>
<dbReference type="PRINTS" id="PR00110">
    <property type="entry name" value="ALPHAAMYLASE"/>
</dbReference>
<dbReference type="STRING" id="926561.GCA_000379025_00727"/>
<dbReference type="AlphaFoldDB" id="A0A4R8H5M0"/>
<proteinExistence type="inferred from homology"/>
<dbReference type="PANTHER" id="PTHR43447">
    <property type="entry name" value="ALPHA-AMYLASE"/>
    <property type="match status" value="1"/>
</dbReference>
<evidence type="ECO:0000256" key="1">
    <source>
        <dbReference type="ARBA" id="ARBA00008061"/>
    </source>
</evidence>
<keyword evidence="2 6" id="KW-0378">Hydrolase</keyword>
<dbReference type="PROSITE" id="PS51257">
    <property type="entry name" value="PROKAR_LIPOPROTEIN"/>
    <property type="match status" value="1"/>
</dbReference>
<evidence type="ECO:0000256" key="3">
    <source>
        <dbReference type="ARBA" id="ARBA00023277"/>
    </source>
</evidence>
<evidence type="ECO:0000259" key="7">
    <source>
        <dbReference type="SMART" id="SM00642"/>
    </source>
</evidence>
<sequence>MRKRVTLYALLAILILAVTLTGCKSTGDEFALVSSDLTDYNLNSVDYTLGEFKLEFNEKVAEAKVSLVQGDSKSKIEANVEGNVVTLTGLKLKAKTNYQLVTNIKSSTGNELSTKTDFTTSRSYPEIKDPNETLMQTFYWEMNKGKYKEKYPKESNLWKLLSERSDDLAKIGITSVWVPPANKAHEQQDEGYGTYDLWDLGEFNQVNTVRTKYGTKEELEQTIADLHQEGIKVYYDAVLNHRLGAGYENIGDSILASGQKAETYTKFYPLKGRQKYYSKADEWKWDWKAFDGVDYAANLGNIAPQNFKGKTWDDTFEKDYLLGADVDYQNENVKDELKEWGSWIINDIGFDGFRLDAVKHVDSKFIDEWISSIQENTAKDVFFVGEAWVENTMGLSFYMYDVNNPNLHVFDFPLRKTFETLRNGNLNMSTLSKAGMVNKRKFADKTVTFIDNHDTGRDIVEYKAPINIRKYQAYTYILMREDGLPMVYWKDYYQDGKKVGLDKLLKARRYFAYGPGREVKTNDVNTYSYVREGLSDVPGTGLVMMISQGTSGDLTTKRIDSGKSNTEFYDITSNVKGTVKTDADGYGDFKVKNSIDEGWSVWVPAN</sequence>
<accession>A0A4R8H5M0</accession>
<dbReference type="Gene3D" id="2.60.40.1180">
    <property type="entry name" value="Golgi alpha-mannosidase II"/>
    <property type="match status" value="1"/>
</dbReference>
<dbReference type="Gene3D" id="2.40.30.140">
    <property type="match status" value="1"/>
</dbReference>
<dbReference type="RefSeq" id="WP_134115708.1">
    <property type="nucleotide sequence ID" value="NZ_SOEG01000006.1"/>
</dbReference>
<evidence type="ECO:0000256" key="2">
    <source>
        <dbReference type="ARBA" id="ARBA00022801"/>
    </source>
</evidence>
<feature type="domain" description="Glycosyl hydrolase family 13 catalytic" evidence="7">
    <location>
        <begin position="132"/>
        <end position="508"/>
    </location>
</feature>
<organism evidence="8 9">
    <name type="scientific">Orenia marismortui</name>
    <dbReference type="NCBI Taxonomy" id="46469"/>
    <lineage>
        <taxon>Bacteria</taxon>
        <taxon>Bacillati</taxon>
        <taxon>Bacillota</taxon>
        <taxon>Clostridia</taxon>
        <taxon>Halanaerobiales</taxon>
        <taxon>Halobacteroidaceae</taxon>
        <taxon>Orenia</taxon>
    </lineage>
</organism>
<reference evidence="8 9" key="1">
    <citation type="submission" date="2019-03" db="EMBL/GenBank/DDBJ databases">
        <title>Subsurface microbial communities from deep shales in Ohio and West Virginia, USA.</title>
        <authorList>
            <person name="Wrighton K."/>
        </authorList>
    </citation>
    <scope>NUCLEOTIDE SEQUENCE [LARGE SCALE GENOMIC DNA]</scope>
    <source>
        <strain evidence="8 9">MSL 6dP</strain>
    </source>
</reference>
<dbReference type="GO" id="GO:0043169">
    <property type="term" value="F:cation binding"/>
    <property type="evidence" value="ECO:0007669"/>
    <property type="project" value="InterPro"/>
</dbReference>
<dbReference type="InterPro" id="IPR017853">
    <property type="entry name" value="GH"/>
</dbReference>
<dbReference type="InterPro" id="IPR015237">
    <property type="entry name" value="Alpha-amylase_C_pro"/>
</dbReference>
<comment type="similarity">
    <text evidence="1 5">Belongs to the glycosyl hydrolase 13 family.</text>
</comment>
<dbReference type="SMART" id="SM00642">
    <property type="entry name" value="Aamy"/>
    <property type="match status" value="1"/>
</dbReference>
<gene>
    <name evidence="8" type="ORF">C7959_10682</name>
</gene>
<dbReference type="InterPro" id="IPR013780">
    <property type="entry name" value="Glyco_hydro_b"/>
</dbReference>
<evidence type="ECO:0000256" key="4">
    <source>
        <dbReference type="ARBA" id="ARBA00023295"/>
    </source>
</evidence>
<dbReference type="Gene3D" id="3.20.20.80">
    <property type="entry name" value="Glycosidases"/>
    <property type="match status" value="1"/>
</dbReference>
<evidence type="ECO:0000256" key="6">
    <source>
        <dbReference type="RuleBase" id="RU361134"/>
    </source>
</evidence>
<keyword evidence="9" id="KW-1185">Reference proteome</keyword>
<dbReference type="InterPro" id="IPR006046">
    <property type="entry name" value="Alpha_amylase"/>
</dbReference>
<evidence type="ECO:0000313" key="9">
    <source>
        <dbReference type="Proteomes" id="UP000295832"/>
    </source>
</evidence>
<dbReference type="Pfam" id="PF00128">
    <property type="entry name" value="Alpha-amylase"/>
    <property type="match status" value="1"/>
</dbReference>
<evidence type="ECO:0000313" key="8">
    <source>
        <dbReference type="EMBL" id="TDX52519.1"/>
    </source>
</evidence>
<keyword evidence="3 6" id="KW-0119">Carbohydrate metabolism</keyword>
<comment type="catalytic activity">
    <reaction evidence="6">
        <text>Endohydrolysis of (1-&gt;4)-alpha-D-glucosidic linkages in polysaccharides containing three or more (1-&gt;4)-alpha-linked D-glucose units.</text>
        <dbReference type="EC" id="3.2.1.1"/>
    </reaction>
</comment>
<dbReference type="InterPro" id="IPR006047">
    <property type="entry name" value="GH13_cat_dom"/>
</dbReference>
<comment type="caution">
    <text evidence="8">The sequence shown here is derived from an EMBL/GenBank/DDBJ whole genome shotgun (WGS) entry which is preliminary data.</text>
</comment>
<keyword evidence="4 6" id="KW-0326">Glycosidase</keyword>